<dbReference type="EMBL" id="MFGW01000184">
    <property type="protein sequence ID" value="OGF62170.1"/>
    <property type="molecule type" value="Genomic_DNA"/>
</dbReference>
<sequence length="70" mass="8703">MNARYDKLFEYPDTVNFTITYYSNGSFTPPYKYINDAVTVRYEWFFRDPEWKRKLPAQEPLKSWILKHWE</sequence>
<accession>A0A1F5VFQ5</accession>
<reference evidence="1 2" key="1">
    <citation type="journal article" date="2016" name="Nat. Commun.">
        <title>Thousands of microbial genomes shed light on interconnected biogeochemical processes in an aquifer system.</title>
        <authorList>
            <person name="Anantharaman K."/>
            <person name="Brown C.T."/>
            <person name="Hug L.A."/>
            <person name="Sharon I."/>
            <person name="Castelle C.J."/>
            <person name="Probst A.J."/>
            <person name="Thomas B.C."/>
            <person name="Singh A."/>
            <person name="Wilkins M.J."/>
            <person name="Karaoz U."/>
            <person name="Brodie E.L."/>
            <person name="Williams K.H."/>
            <person name="Hubbard S.S."/>
            <person name="Banfield J.F."/>
        </authorList>
    </citation>
    <scope>NUCLEOTIDE SEQUENCE [LARGE SCALE GENOMIC DNA]</scope>
</reference>
<comment type="caution">
    <text evidence="1">The sequence shown here is derived from an EMBL/GenBank/DDBJ whole genome shotgun (WGS) entry which is preliminary data.</text>
</comment>
<proteinExistence type="predicted"/>
<dbReference type="AlphaFoldDB" id="A0A1F5VFQ5"/>
<name>A0A1F5VFQ5_9BACT</name>
<dbReference type="Proteomes" id="UP000178943">
    <property type="component" value="Unassembled WGS sequence"/>
</dbReference>
<organism evidence="1 2">
    <name type="scientific">Candidatus Fischerbacteria bacterium RBG_13_37_8</name>
    <dbReference type="NCBI Taxonomy" id="1817863"/>
    <lineage>
        <taxon>Bacteria</taxon>
        <taxon>Candidatus Fischeribacteriota</taxon>
    </lineage>
</organism>
<evidence type="ECO:0000313" key="2">
    <source>
        <dbReference type="Proteomes" id="UP000178943"/>
    </source>
</evidence>
<evidence type="ECO:0000313" key="1">
    <source>
        <dbReference type="EMBL" id="OGF62170.1"/>
    </source>
</evidence>
<protein>
    <submittedName>
        <fullName evidence="1">Uncharacterized protein</fullName>
    </submittedName>
</protein>
<gene>
    <name evidence="1" type="ORF">A2Y62_20280</name>
</gene>